<protein>
    <submittedName>
        <fullName evidence="1">Uncharacterized protein</fullName>
    </submittedName>
</protein>
<comment type="caution">
    <text evidence="1">The sequence shown here is derived from an EMBL/GenBank/DDBJ whole genome shotgun (WGS) entry which is preliminary data.</text>
</comment>
<organism evidence="1 2">
    <name type="scientific">Cylicocyclus nassatus</name>
    <name type="common">Nematode worm</name>
    <dbReference type="NCBI Taxonomy" id="53992"/>
    <lineage>
        <taxon>Eukaryota</taxon>
        <taxon>Metazoa</taxon>
        <taxon>Ecdysozoa</taxon>
        <taxon>Nematoda</taxon>
        <taxon>Chromadorea</taxon>
        <taxon>Rhabditida</taxon>
        <taxon>Rhabditina</taxon>
        <taxon>Rhabditomorpha</taxon>
        <taxon>Strongyloidea</taxon>
        <taxon>Strongylidae</taxon>
        <taxon>Cylicocyclus</taxon>
    </lineage>
</organism>
<gene>
    <name evidence="1" type="ORF">CYNAS_LOCUS22679</name>
</gene>
<evidence type="ECO:0000313" key="2">
    <source>
        <dbReference type="Proteomes" id="UP001176961"/>
    </source>
</evidence>
<name>A0AA36HH64_CYLNA</name>
<proteinExistence type="predicted"/>
<accession>A0AA36HH64</accession>
<dbReference type="EMBL" id="CATQJL010000358">
    <property type="protein sequence ID" value="CAJ0610696.1"/>
    <property type="molecule type" value="Genomic_DNA"/>
</dbReference>
<evidence type="ECO:0000313" key="1">
    <source>
        <dbReference type="EMBL" id="CAJ0610696.1"/>
    </source>
</evidence>
<keyword evidence="2" id="KW-1185">Reference proteome</keyword>
<sequence>MPDKSVVQEVYAVWIVEIKTLQDLIDLQHEVGDIALCTGSSDFIEVLGDIDDFEYTLGDKMHCPPDKIVKAMEYCKRHSEMIAEGYTSIREAEDAVYKDYGIKFYSDGRIGAEVEVEGIYDRDEWRPFPKIHPTKEGSYLITTRKGKVCTARYYPKDRKFNAACGRCAVAWMELPLPWEFYDDKDEDDENYNTV</sequence>
<dbReference type="AlphaFoldDB" id="A0AA36HH64"/>
<dbReference type="Proteomes" id="UP001176961">
    <property type="component" value="Unassembled WGS sequence"/>
</dbReference>
<reference evidence="1" key="1">
    <citation type="submission" date="2023-07" db="EMBL/GenBank/DDBJ databases">
        <authorList>
            <consortium name="CYATHOMIX"/>
        </authorList>
    </citation>
    <scope>NUCLEOTIDE SEQUENCE</scope>
    <source>
        <strain evidence="1">N/A</strain>
    </source>
</reference>